<evidence type="ECO:0000256" key="1">
    <source>
        <dbReference type="SAM" id="MobiDB-lite"/>
    </source>
</evidence>
<reference evidence="2 3" key="1">
    <citation type="submission" date="2016-10" db="EMBL/GenBank/DDBJ databases">
        <authorList>
            <person name="de Groot N.N."/>
        </authorList>
    </citation>
    <scope>NUCLEOTIDE SEQUENCE [LARGE SCALE GENOMIC DNA]</scope>
    <source>
        <strain evidence="2 3">LMG 2247</strain>
    </source>
</reference>
<proteinExistence type="predicted"/>
<sequence length="78" mass="9192">MALSSHLYGDPMDILAAKQARERRQERQPVQNSPLPEYPRRWESEPTPPHKPLEQWLAEEGQPRKRSAAWMALEELFK</sequence>
<dbReference type="EMBL" id="FNCJ01000007">
    <property type="protein sequence ID" value="SDH10097.1"/>
    <property type="molecule type" value="Genomic_DNA"/>
</dbReference>
<protein>
    <submittedName>
        <fullName evidence="2">Uncharacterized protein</fullName>
    </submittedName>
</protein>
<organism evidence="2 3">
    <name type="scientific">Paraburkholderia phenazinium</name>
    <dbReference type="NCBI Taxonomy" id="60549"/>
    <lineage>
        <taxon>Bacteria</taxon>
        <taxon>Pseudomonadati</taxon>
        <taxon>Pseudomonadota</taxon>
        <taxon>Betaproteobacteria</taxon>
        <taxon>Burkholderiales</taxon>
        <taxon>Burkholderiaceae</taxon>
        <taxon>Paraburkholderia</taxon>
    </lineage>
</organism>
<dbReference type="AlphaFoldDB" id="A0A1G7ZNE8"/>
<dbReference type="Proteomes" id="UP000199706">
    <property type="component" value="Unassembled WGS sequence"/>
</dbReference>
<gene>
    <name evidence="2" type="ORF">SAMN05216466_107100</name>
</gene>
<accession>A0A1G7ZNE8</accession>
<feature type="region of interest" description="Disordered" evidence="1">
    <location>
        <begin position="1"/>
        <end position="53"/>
    </location>
</feature>
<name>A0A1G7ZNE8_9BURK</name>
<evidence type="ECO:0000313" key="3">
    <source>
        <dbReference type="Proteomes" id="UP000199706"/>
    </source>
</evidence>
<evidence type="ECO:0000313" key="2">
    <source>
        <dbReference type="EMBL" id="SDH10097.1"/>
    </source>
</evidence>